<dbReference type="AlphaFoldDB" id="A0A1L7X6R7"/>
<keyword evidence="3" id="KW-1185">Reference proteome</keyword>
<organism evidence="2 3">
    <name type="scientific">Phialocephala subalpina</name>
    <dbReference type="NCBI Taxonomy" id="576137"/>
    <lineage>
        <taxon>Eukaryota</taxon>
        <taxon>Fungi</taxon>
        <taxon>Dikarya</taxon>
        <taxon>Ascomycota</taxon>
        <taxon>Pezizomycotina</taxon>
        <taxon>Leotiomycetes</taxon>
        <taxon>Helotiales</taxon>
        <taxon>Mollisiaceae</taxon>
        <taxon>Phialocephala</taxon>
        <taxon>Phialocephala fortinii species complex</taxon>
    </lineage>
</organism>
<dbReference type="SUPFAM" id="SSF51569">
    <property type="entry name" value="Aldolase"/>
    <property type="match status" value="1"/>
</dbReference>
<protein>
    <submittedName>
        <fullName evidence="2">Related to dihydrodipicolinate synthetase</fullName>
    </submittedName>
</protein>
<reference evidence="2 3" key="1">
    <citation type="submission" date="2016-03" db="EMBL/GenBank/DDBJ databases">
        <authorList>
            <person name="Ploux O."/>
        </authorList>
    </citation>
    <scope>NUCLEOTIDE SEQUENCE [LARGE SCALE GENOMIC DNA]</scope>
    <source>
        <strain evidence="2 3">UAMH 11012</strain>
    </source>
</reference>
<dbReference type="SMART" id="SM01130">
    <property type="entry name" value="DHDPS"/>
    <property type="match status" value="1"/>
</dbReference>
<dbReference type="EMBL" id="FJOG01000016">
    <property type="protein sequence ID" value="CZR60714.1"/>
    <property type="molecule type" value="Genomic_DNA"/>
</dbReference>
<dbReference type="PANTHER" id="PTHR12128:SF66">
    <property type="entry name" value="4-HYDROXY-2-OXOGLUTARATE ALDOLASE, MITOCHONDRIAL"/>
    <property type="match status" value="1"/>
</dbReference>
<evidence type="ECO:0000313" key="3">
    <source>
        <dbReference type="Proteomes" id="UP000184330"/>
    </source>
</evidence>
<dbReference type="STRING" id="576137.A0A1L7X6R7"/>
<keyword evidence="1" id="KW-0456">Lyase</keyword>
<name>A0A1L7X6R7_9HELO</name>
<sequence length="333" mass="34999">MGRTLPRGIYTPLPTFFQDGSEELDLEAFKKHVQFTAGAGTFPVISGTMGEAPHLSGPERTALIIAGREALDEINLTSVPIVAGIGATSTRESIQLAKDAATAGADFAIAIPPGYYAEALIADTAAIKSFFVDIAEASPIPVMMYNFPGVTGGIDMDSDLIIDIAKSAPNICGVKLTCAAVGKLTRITAVVNDPTFELKYPRKTSTAPFLVIDGFIDFLLPSMASGASGAITGLANFAPRTCVKLWELCLAVPGSRSFAEAQKVQNLIANADGVAIKIGIAGMKMLLKNMFGYGKNPRRPLLPMSSMKGDLVLAKPVIKELIAFEMSLAGAAK</sequence>
<dbReference type="GO" id="GO:0008840">
    <property type="term" value="F:4-hydroxy-tetrahydrodipicolinate synthase activity"/>
    <property type="evidence" value="ECO:0007669"/>
    <property type="project" value="TreeGrafter"/>
</dbReference>
<dbReference type="Pfam" id="PF00701">
    <property type="entry name" value="DHDPS"/>
    <property type="match status" value="1"/>
</dbReference>
<dbReference type="PANTHER" id="PTHR12128">
    <property type="entry name" value="DIHYDRODIPICOLINATE SYNTHASE"/>
    <property type="match status" value="1"/>
</dbReference>
<accession>A0A1L7X6R7</accession>
<evidence type="ECO:0000313" key="2">
    <source>
        <dbReference type="EMBL" id="CZR60714.1"/>
    </source>
</evidence>
<evidence type="ECO:0000256" key="1">
    <source>
        <dbReference type="ARBA" id="ARBA00023239"/>
    </source>
</evidence>
<dbReference type="PRINTS" id="PR00146">
    <property type="entry name" value="DHPICSNTHASE"/>
</dbReference>
<proteinExistence type="predicted"/>
<dbReference type="Gene3D" id="3.20.20.70">
    <property type="entry name" value="Aldolase class I"/>
    <property type="match status" value="1"/>
</dbReference>
<dbReference type="InterPro" id="IPR013785">
    <property type="entry name" value="Aldolase_TIM"/>
</dbReference>
<gene>
    <name evidence="2" type="ORF">PAC_10610</name>
</gene>
<dbReference type="InterPro" id="IPR002220">
    <property type="entry name" value="DapA-like"/>
</dbReference>
<dbReference type="Proteomes" id="UP000184330">
    <property type="component" value="Unassembled WGS sequence"/>
</dbReference>
<dbReference type="CDD" id="cd00408">
    <property type="entry name" value="DHDPS-like"/>
    <property type="match status" value="1"/>
</dbReference>
<dbReference type="OrthoDB" id="191315at2759"/>